<evidence type="ECO:0000313" key="2">
    <source>
        <dbReference type="EMBL" id="KUO02519.1"/>
    </source>
</evidence>
<dbReference type="RefSeq" id="WP_062720780.1">
    <property type="nucleotide sequence ID" value="NZ_KQ948930.1"/>
</dbReference>
<reference evidence="2 3" key="1">
    <citation type="submission" date="2015-10" db="EMBL/GenBank/DDBJ databases">
        <title>Draft genome sequence of Streptomyces caeruleatus NRRL B-24802, type strain for the species Streptomyces caeruleatus.</title>
        <authorList>
            <person name="Ruckert C."/>
            <person name="Winkler A."/>
            <person name="Kalinowski J."/>
            <person name="Kampfer P."/>
            <person name="Glaeser S."/>
        </authorList>
    </citation>
    <scope>NUCLEOTIDE SEQUENCE [LARGE SCALE GENOMIC DNA]</scope>
    <source>
        <strain evidence="2 3">NRRL B-24802</strain>
    </source>
</reference>
<proteinExistence type="predicted"/>
<dbReference type="OrthoDB" id="4320909at2"/>
<dbReference type="STRING" id="661399.AQJ67_22075"/>
<name>A0A101U1Q9_9ACTN</name>
<dbReference type="EMBL" id="LMWY01000024">
    <property type="protein sequence ID" value="KUO02519.1"/>
    <property type="molecule type" value="Genomic_DNA"/>
</dbReference>
<feature type="region of interest" description="Disordered" evidence="1">
    <location>
        <begin position="83"/>
        <end position="103"/>
    </location>
</feature>
<comment type="caution">
    <text evidence="2">The sequence shown here is derived from an EMBL/GenBank/DDBJ whole genome shotgun (WGS) entry which is preliminary data.</text>
</comment>
<organism evidence="2 3">
    <name type="scientific">Streptomyces caeruleatus</name>
    <dbReference type="NCBI Taxonomy" id="661399"/>
    <lineage>
        <taxon>Bacteria</taxon>
        <taxon>Bacillati</taxon>
        <taxon>Actinomycetota</taxon>
        <taxon>Actinomycetes</taxon>
        <taxon>Kitasatosporales</taxon>
        <taxon>Streptomycetaceae</taxon>
        <taxon>Streptomyces</taxon>
    </lineage>
</organism>
<evidence type="ECO:0000256" key="1">
    <source>
        <dbReference type="SAM" id="MobiDB-lite"/>
    </source>
</evidence>
<accession>A0A101U1Q9</accession>
<dbReference type="AlphaFoldDB" id="A0A101U1Q9"/>
<dbReference type="Proteomes" id="UP000053429">
    <property type="component" value="Unassembled WGS sequence"/>
</dbReference>
<gene>
    <name evidence="2" type="ORF">AQJ67_22075</name>
</gene>
<keyword evidence="3" id="KW-1185">Reference proteome</keyword>
<evidence type="ECO:0000313" key="3">
    <source>
        <dbReference type="Proteomes" id="UP000053429"/>
    </source>
</evidence>
<sequence>MSNEPRLLPWTGPEGNPAYVVGDGTGRVSRLADEIEGLQLGMADELLAHAATLLAEPRVTGGELRYIAGCLSDSLRDVKRVAESRGARLGQGNSTSDSRDLLS</sequence>
<protein>
    <submittedName>
        <fullName evidence="2">Uncharacterized protein</fullName>
    </submittedName>
</protein>